<evidence type="ECO:0000313" key="4">
    <source>
        <dbReference type="Proteomes" id="UP000296374"/>
    </source>
</evidence>
<accession>A0A4Z1CI11</accession>
<protein>
    <submittedName>
        <fullName evidence="2">Uncharacterized protein</fullName>
    </submittedName>
</protein>
<dbReference type="Proteomes" id="UP000296374">
    <property type="component" value="Chromosome"/>
</dbReference>
<reference evidence="4 5" key="1">
    <citation type="submission" date="2019-03" db="EMBL/GenBank/DDBJ databases">
        <authorList>
            <person name="Li J."/>
        </authorList>
    </citation>
    <scope>NUCLEOTIDE SEQUENCE [LARGE SCALE GENOMIC DNA]</scope>
    <source>
        <strain evidence="4">2251</strain>
        <strain evidence="3 5">3058</strain>
    </source>
</reference>
<gene>
    <name evidence="2" type="ORF">E4191_12730</name>
    <name evidence="3" type="ORF">E4L95_08080</name>
</gene>
<evidence type="ECO:0000256" key="1">
    <source>
        <dbReference type="SAM" id="Phobius"/>
    </source>
</evidence>
<reference evidence="2" key="2">
    <citation type="journal article" date="2020" name="Int. J. Syst. Evol. Microbiol.">
        <title>Paracoccus liaowanqingii sp. nov., isolated from Tibetan antelope (Pantholops hodgsonii).</title>
        <authorList>
            <person name="Li J."/>
            <person name="Lu S."/>
            <person name="Jin D."/>
            <person name="Yang J."/>
            <person name="Lai X.H."/>
            <person name="Huang Y."/>
            <person name="Tian Z."/>
            <person name="Dong K."/>
            <person name="Zhang S."/>
            <person name="Lei W."/>
            <person name="Pu J."/>
            <person name="Zhang G."/>
            <person name="Wu X."/>
            <person name="Huang Y."/>
            <person name="Ren Z."/>
            <person name="Wang S."/>
            <person name="Xu J."/>
        </authorList>
    </citation>
    <scope>NUCLEOTIDE SEQUENCE</scope>
    <source>
        <strain evidence="2">2251</strain>
    </source>
</reference>
<dbReference type="KEGG" id="plia:E4191_12730"/>
<dbReference type="Proteomes" id="UP000297972">
    <property type="component" value="Unassembled WGS sequence"/>
</dbReference>
<organism evidence="2 4">
    <name type="scientific">Paracoccus liaowanqingii</name>
    <dbReference type="NCBI Taxonomy" id="2560053"/>
    <lineage>
        <taxon>Bacteria</taxon>
        <taxon>Pseudomonadati</taxon>
        <taxon>Pseudomonadota</taxon>
        <taxon>Alphaproteobacteria</taxon>
        <taxon>Rhodobacterales</taxon>
        <taxon>Paracoccaceae</taxon>
        <taxon>Paracoccus</taxon>
    </lineage>
</organism>
<sequence length="74" mass="7471">MSDLLLLAGVALCLLSVVLAIVQLLQTQPPRAAALAFIAGIFLLFVGAWTSPEPFGPSSIPAALQSVTGGTPAP</sequence>
<evidence type="ECO:0000313" key="2">
    <source>
        <dbReference type="EMBL" id="QBX35459.1"/>
    </source>
</evidence>
<proteinExistence type="predicted"/>
<dbReference type="EMBL" id="CP038439">
    <property type="protein sequence ID" value="QBX35459.1"/>
    <property type="molecule type" value="Genomic_DNA"/>
</dbReference>
<dbReference type="RefSeq" id="WP_135313737.1">
    <property type="nucleotide sequence ID" value="NZ_CP038439.1"/>
</dbReference>
<keyword evidence="1" id="KW-1133">Transmembrane helix</keyword>
<keyword evidence="5" id="KW-1185">Reference proteome</keyword>
<keyword evidence="1" id="KW-0812">Transmembrane</keyword>
<evidence type="ECO:0000313" key="3">
    <source>
        <dbReference type="EMBL" id="TGN62065.1"/>
    </source>
</evidence>
<dbReference type="AlphaFoldDB" id="A0A4P7HMI0"/>
<accession>A0A4P7HMI0</accession>
<keyword evidence="1" id="KW-0472">Membrane</keyword>
<dbReference type="EMBL" id="SRPG01000058">
    <property type="protein sequence ID" value="TGN62065.1"/>
    <property type="molecule type" value="Genomic_DNA"/>
</dbReference>
<name>A0A4P7HMI0_9RHOB</name>
<evidence type="ECO:0000313" key="5">
    <source>
        <dbReference type="Proteomes" id="UP000297972"/>
    </source>
</evidence>
<feature type="transmembrane region" description="Helical" evidence="1">
    <location>
        <begin position="30"/>
        <end position="49"/>
    </location>
</feature>